<protein>
    <submittedName>
        <fullName evidence="2">Uncharacterized protein</fullName>
    </submittedName>
</protein>
<feature type="region of interest" description="Disordered" evidence="1">
    <location>
        <begin position="31"/>
        <end position="67"/>
    </location>
</feature>
<dbReference type="EMBL" id="BMAT01007491">
    <property type="protein sequence ID" value="GFR65505.1"/>
    <property type="molecule type" value="Genomic_DNA"/>
</dbReference>
<comment type="caution">
    <text evidence="2">The sequence shown here is derived from an EMBL/GenBank/DDBJ whole genome shotgun (WGS) entry which is preliminary data.</text>
</comment>
<dbReference type="Proteomes" id="UP000762676">
    <property type="component" value="Unassembled WGS sequence"/>
</dbReference>
<evidence type="ECO:0000256" key="1">
    <source>
        <dbReference type="SAM" id="MobiDB-lite"/>
    </source>
</evidence>
<feature type="compositionally biased region" description="Low complexity" evidence="1">
    <location>
        <begin position="31"/>
        <end position="43"/>
    </location>
</feature>
<dbReference type="AlphaFoldDB" id="A0AAV4EXT6"/>
<name>A0AAV4EXT6_9GAST</name>
<feature type="compositionally biased region" description="Polar residues" evidence="1">
    <location>
        <begin position="50"/>
        <end position="67"/>
    </location>
</feature>
<evidence type="ECO:0000313" key="3">
    <source>
        <dbReference type="Proteomes" id="UP000762676"/>
    </source>
</evidence>
<gene>
    <name evidence="2" type="ORF">ElyMa_003660400</name>
</gene>
<accession>A0AAV4EXT6</accession>
<sequence>MQTGFREPRSKGLHMKSADFCIQIVALTSHSSLSDSTSATTPSWTRGKRTNPTSATASRAASLPSSH</sequence>
<proteinExistence type="predicted"/>
<keyword evidence="3" id="KW-1185">Reference proteome</keyword>
<organism evidence="2 3">
    <name type="scientific">Elysia marginata</name>
    <dbReference type="NCBI Taxonomy" id="1093978"/>
    <lineage>
        <taxon>Eukaryota</taxon>
        <taxon>Metazoa</taxon>
        <taxon>Spiralia</taxon>
        <taxon>Lophotrochozoa</taxon>
        <taxon>Mollusca</taxon>
        <taxon>Gastropoda</taxon>
        <taxon>Heterobranchia</taxon>
        <taxon>Euthyneura</taxon>
        <taxon>Panpulmonata</taxon>
        <taxon>Sacoglossa</taxon>
        <taxon>Placobranchoidea</taxon>
        <taxon>Plakobranchidae</taxon>
        <taxon>Elysia</taxon>
    </lineage>
</organism>
<evidence type="ECO:0000313" key="2">
    <source>
        <dbReference type="EMBL" id="GFR65505.1"/>
    </source>
</evidence>
<reference evidence="2 3" key="1">
    <citation type="journal article" date="2021" name="Elife">
        <title>Chloroplast acquisition without the gene transfer in kleptoplastic sea slugs, Plakobranchus ocellatus.</title>
        <authorList>
            <person name="Maeda T."/>
            <person name="Takahashi S."/>
            <person name="Yoshida T."/>
            <person name="Shimamura S."/>
            <person name="Takaki Y."/>
            <person name="Nagai Y."/>
            <person name="Toyoda A."/>
            <person name="Suzuki Y."/>
            <person name="Arimoto A."/>
            <person name="Ishii H."/>
            <person name="Satoh N."/>
            <person name="Nishiyama T."/>
            <person name="Hasebe M."/>
            <person name="Maruyama T."/>
            <person name="Minagawa J."/>
            <person name="Obokata J."/>
            <person name="Shigenobu S."/>
        </authorList>
    </citation>
    <scope>NUCLEOTIDE SEQUENCE [LARGE SCALE GENOMIC DNA]</scope>
</reference>